<feature type="compositionally biased region" description="Low complexity" evidence="9">
    <location>
        <begin position="327"/>
        <end position="336"/>
    </location>
</feature>
<reference evidence="12" key="1">
    <citation type="submission" date="2023-03" db="EMBL/GenBank/DDBJ databases">
        <authorList>
            <person name="Steffen K."/>
            <person name="Cardenas P."/>
        </authorList>
    </citation>
    <scope>NUCLEOTIDE SEQUENCE</scope>
</reference>
<dbReference type="GO" id="GO:0005085">
    <property type="term" value="F:guanyl-nucleotide exchange factor activity"/>
    <property type="evidence" value="ECO:0007669"/>
    <property type="project" value="UniProtKB-KW"/>
</dbReference>
<evidence type="ECO:0000259" key="11">
    <source>
        <dbReference type="PROSITE" id="PS50212"/>
    </source>
</evidence>
<dbReference type="GO" id="GO:0031515">
    <property type="term" value="C:tRNA (m1A) methyltransferase complex"/>
    <property type="evidence" value="ECO:0007669"/>
    <property type="project" value="InterPro"/>
</dbReference>
<proteinExistence type="inferred from homology"/>
<evidence type="ECO:0000256" key="8">
    <source>
        <dbReference type="PROSITE-ProRule" id="PRU00168"/>
    </source>
</evidence>
<evidence type="ECO:0000256" key="7">
    <source>
        <dbReference type="ARBA" id="ARBA00032319"/>
    </source>
</evidence>
<feature type="compositionally biased region" description="Basic and acidic residues" evidence="9">
    <location>
        <begin position="581"/>
        <end position="592"/>
    </location>
</feature>
<evidence type="ECO:0000256" key="3">
    <source>
        <dbReference type="ARBA" id="ARBA00021704"/>
    </source>
</evidence>
<sequence>MTDCKIAENVVVLIQREKVYKAHKLFQGKKVQFDKLSFFPDGALGCYYGSQFEVHRQQLVLVQENETQGEGGGSECGHDNREIVDDGSAQALKEGAILKLRAEGRGKEVVGTVVEHSNSFKIKTKFSQEKYINKKRKKHAPVITILKPSTRTLCEMYYSRGPSKICHMRPDTVAQILTYSNVHPHSNMVVMETTQGLLLTAMLERMGGLGNLVQVFFGDFPVKLAVENSSHLSQLDKSPLLEYPLHRIGSRFPPVLQSSVLSRMRCGAEGSSGATFPLEGPVEETDHHRGTEETAGPAGSQTSSPDSGTDRDSEGKLAPQPPKKAKLSGSTEGLSLSEERACDRTSDGVAPAGNREERERRRQEREERYATAEKLLRQKRMDGLVLACRFHPEPLLTALLGLLAPSRPVVVYCHLLEPLIDCYKTLKQKEDVVFDVEIMVKMAGSEMYETKTLDRVKRKLRQQAREQEVREEARSRAGSIDTLYTGTKVRNIPEFSLRVVTRPMGPALPPAIMDLDVEAVRGSMDQQLQLGRKPQLSSRARQRLSIKSRKKLPLGPSSLAEQGGEGARKVLSTRSVSPPASRERGSEVERVSQDQSDAGTSGPSQPQPPALSVTMSDSCEPLRPLQLTASTSAVELRPPGVLTRTRDSALSTDSGLGGEFPSRDSASLSLHENRLGPVGERGQRGTAESGRLGLRQAHRKSMLLSELCVVSVSLPADVAQGQKGRGAVLKCRFSPYTQIECLRVALLKQFHERYKVHVQQLSNLHLCHYLEGEEGWEWLEEDHALHTYQLPTELAVVIMLPATRLRQGRKVWSKSCVELAVLGTGELEGYKVQVPRPAETCDRERRRASADSLESGYGTFSLSDCDLEPAASPAHSAPRGGPKRPSCPVTNTSPVAKSTKKRRSLRRSFGRTYSMRNKTQERRHSTATRQSSRLSFGRSFSVRSDTSSPRRRDTVVHPKAKCKLELKPLEPAYRSVRVVIPHLECEMTVEYDQFSTVFDVLHQVLSMASPPLNAAQGYSLYHVRLRANLEVGESMVHYQLLPSDVLECRLSVGRMQTVILTVKIPNIHSSRKVKVCLDETVGELISTLMRRVPDPETRRQTPQADVLEFKPKFRPMEFQLRVYPHDHSGDLDRPYYTTELLVSQQTLVSEVVRLLCTTAQSVRVERSILTSHSSLEYDPRFYGLFLHDDVQLPSDASMWDHLDEITPAYQDSLVMHMLHKPIRVSFDRDLESYFSLLVDFSQPCQVVRDILCRRGVVEQEHVNLVIVGTGELVSPLTSIGGSVSGGGTRSNPASPAPVADDKRQSISSMVEDLEFVKTFLFTYQAFTTPEKLLRKLIERYNVVCPEGMPLKEFDPLQDAVLRFVMMVLTVDHSKFCKPLRNAILVLKGVIQKRNLKTFREPLPPVKFPDTPSAVLSVFDFDPEEIARQMTIIDFSLFARIKPSELLNQAWQKPKYKGRAQNLLRLVERMNNLTLWVATTILSQRDVQERARRITDFMFVGEHLHRLHNYCTLLSILNGLAHPAITRLKKSFAKCDKVTSRKMEDLQQLARPGENFRLLRDELKKASNPCIPYLGLYMSDLTFLDNGNPNFHGDGLINFSKISPTTLRRSLPSTTA</sequence>
<organism evidence="12 13">
    <name type="scientific">Geodia barretti</name>
    <name type="common">Barrett's horny sponge</name>
    <dbReference type="NCBI Taxonomy" id="519541"/>
    <lineage>
        <taxon>Eukaryota</taxon>
        <taxon>Metazoa</taxon>
        <taxon>Porifera</taxon>
        <taxon>Demospongiae</taxon>
        <taxon>Heteroscleromorpha</taxon>
        <taxon>Tetractinellida</taxon>
        <taxon>Astrophorina</taxon>
        <taxon>Geodiidae</taxon>
        <taxon>Geodia</taxon>
    </lineage>
</organism>
<dbReference type="PANTHER" id="PTHR12945:SF0">
    <property type="entry name" value="TRNA (ADENINE(58)-N(1))-METHYLTRANSFERASE NON-CATALYTIC SUBUNIT TRM6"/>
    <property type="match status" value="1"/>
</dbReference>
<feature type="region of interest" description="Disordered" evidence="9">
    <location>
        <begin position="526"/>
        <end position="668"/>
    </location>
</feature>
<evidence type="ECO:0000313" key="13">
    <source>
        <dbReference type="Proteomes" id="UP001174909"/>
    </source>
</evidence>
<comment type="subcellular location">
    <subcellularLocation>
        <location evidence="1">Nucleus</location>
    </subcellularLocation>
</comment>
<dbReference type="GO" id="GO:0030488">
    <property type="term" value="P:tRNA methylation"/>
    <property type="evidence" value="ECO:0007669"/>
    <property type="project" value="InterPro"/>
</dbReference>
<dbReference type="GO" id="GO:0005634">
    <property type="term" value="C:nucleus"/>
    <property type="evidence" value="ECO:0007669"/>
    <property type="project" value="UniProtKB-SubCell"/>
</dbReference>
<feature type="compositionally biased region" description="Basic and acidic residues" evidence="9">
    <location>
        <begin position="354"/>
        <end position="366"/>
    </location>
</feature>
<dbReference type="GO" id="GO:0007264">
    <property type="term" value="P:small GTPase-mediated signal transduction"/>
    <property type="evidence" value="ECO:0007669"/>
    <property type="project" value="InterPro"/>
</dbReference>
<dbReference type="InterPro" id="IPR036964">
    <property type="entry name" value="RASGEF_cat_dom_sf"/>
</dbReference>
<feature type="compositionally biased region" description="Polar residues" evidence="9">
    <location>
        <begin position="593"/>
        <end position="604"/>
    </location>
</feature>
<gene>
    <name evidence="12" type="ORF">GBAR_LOCUS15105</name>
</gene>
<dbReference type="PANTHER" id="PTHR12945">
    <property type="entry name" value="TRANSLATION INITIATION FACTOR EIF3-RELATED"/>
    <property type="match status" value="1"/>
</dbReference>
<feature type="domain" description="N-terminal Ras-GEF" evidence="11">
    <location>
        <begin position="1286"/>
        <end position="1410"/>
    </location>
</feature>
<feature type="compositionally biased region" description="Polar residues" evidence="9">
    <location>
        <begin position="526"/>
        <end position="539"/>
    </location>
</feature>
<dbReference type="PROSITE" id="PS00720">
    <property type="entry name" value="RASGEF"/>
    <property type="match status" value="1"/>
</dbReference>
<dbReference type="InterPro" id="IPR000651">
    <property type="entry name" value="Ras-like_Gua-exchang_fac_N"/>
</dbReference>
<dbReference type="Gene3D" id="1.20.870.10">
    <property type="entry name" value="Son of sevenless (SoS) protein Chain: S domain 1"/>
    <property type="match status" value="1"/>
</dbReference>
<dbReference type="InterPro" id="IPR017423">
    <property type="entry name" value="TRM6"/>
</dbReference>
<accession>A0AA35WLW0</accession>
<dbReference type="CDD" id="cd06224">
    <property type="entry name" value="REM"/>
    <property type="match status" value="1"/>
</dbReference>
<feature type="region of interest" description="Disordered" evidence="9">
    <location>
        <begin position="869"/>
        <end position="956"/>
    </location>
</feature>
<dbReference type="PROSITE" id="PS50212">
    <property type="entry name" value="RASGEF_NTER"/>
    <property type="match status" value="1"/>
</dbReference>
<dbReference type="SMART" id="SM00147">
    <property type="entry name" value="RasGEF"/>
    <property type="match status" value="1"/>
</dbReference>
<dbReference type="Pfam" id="PF00617">
    <property type="entry name" value="RasGEF"/>
    <property type="match status" value="1"/>
</dbReference>
<dbReference type="Proteomes" id="UP001174909">
    <property type="component" value="Unassembled WGS sequence"/>
</dbReference>
<evidence type="ECO:0000256" key="2">
    <source>
        <dbReference type="ARBA" id="ARBA00008320"/>
    </source>
</evidence>
<dbReference type="EMBL" id="CASHTH010002206">
    <property type="protein sequence ID" value="CAI8026273.1"/>
    <property type="molecule type" value="Genomic_DNA"/>
</dbReference>
<evidence type="ECO:0000256" key="1">
    <source>
        <dbReference type="ARBA" id="ARBA00004123"/>
    </source>
</evidence>
<dbReference type="InterPro" id="IPR023578">
    <property type="entry name" value="Ras_GEF_dom_sf"/>
</dbReference>
<evidence type="ECO:0000313" key="12">
    <source>
        <dbReference type="EMBL" id="CAI8026273.1"/>
    </source>
</evidence>
<evidence type="ECO:0000256" key="6">
    <source>
        <dbReference type="ARBA" id="ARBA00023242"/>
    </source>
</evidence>
<feature type="compositionally biased region" description="Basic residues" evidence="9">
    <location>
        <begin position="898"/>
        <end position="909"/>
    </location>
</feature>
<name>A0AA35WLW0_GEOBA</name>
<dbReference type="PROSITE" id="PS50009">
    <property type="entry name" value="RASGEF_CAT"/>
    <property type="match status" value="1"/>
</dbReference>
<evidence type="ECO:0000259" key="10">
    <source>
        <dbReference type="PROSITE" id="PS50009"/>
    </source>
</evidence>
<dbReference type="InterPro" id="IPR001895">
    <property type="entry name" value="RASGEF_cat_dom"/>
</dbReference>
<comment type="similarity">
    <text evidence="2">Belongs to the TRM6/GCD10 family.</text>
</comment>
<keyword evidence="4 8" id="KW-0344">Guanine-nucleotide releasing factor</keyword>
<feature type="domain" description="Ras-GEF" evidence="10">
    <location>
        <begin position="1421"/>
        <end position="1615"/>
    </location>
</feature>
<evidence type="ECO:0000256" key="9">
    <source>
        <dbReference type="SAM" id="MobiDB-lite"/>
    </source>
</evidence>
<keyword evidence="5" id="KW-0819">tRNA processing</keyword>
<feature type="region of interest" description="Disordered" evidence="9">
    <location>
        <begin position="267"/>
        <end position="366"/>
    </location>
</feature>
<protein>
    <recommendedName>
        <fullName evidence="3">tRNA (adenine(58)-N(1))-methyltransferase non-catalytic subunit TRM6</fullName>
    </recommendedName>
    <alternativeName>
        <fullName evidence="7">tRNA(m1A58)-methyltransferase subunit TRM6</fullName>
    </alternativeName>
</protein>
<evidence type="ECO:0000256" key="4">
    <source>
        <dbReference type="ARBA" id="ARBA00022658"/>
    </source>
</evidence>
<dbReference type="InterPro" id="IPR019804">
    <property type="entry name" value="Ras_G-nucl-exch_fac_CS"/>
</dbReference>
<dbReference type="CDD" id="cd00155">
    <property type="entry name" value="RasGEF"/>
    <property type="match status" value="1"/>
</dbReference>
<keyword evidence="6" id="KW-0539">Nucleus</keyword>
<feature type="compositionally biased region" description="Basic residues" evidence="9">
    <location>
        <begin position="540"/>
        <end position="552"/>
    </location>
</feature>
<dbReference type="Pfam" id="PF04189">
    <property type="entry name" value="Gcd10p"/>
    <property type="match status" value="1"/>
</dbReference>
<comment type="caution">
    <text evidence="12">The sequence shown here is derived from an EMBL/GenBank/DDBJ whole genome shotgun (WGS) entry which is preliminary data.</text>
</comment>
<dbReference type="SUPFAM" id="SSF48366">
    <property type="entry name" value="Ras GEF"/>
    <property type="match status" value="1"/>
</dbReference>
<dbReference type="Gene3D" id="1.10.840.10">
    <property type="entry name" value="Ras guanine-nucleotide exchange factors catalytic domain"/>
    <property type="match status" value="1"/>
</dbReference>
<evidence type="ECO:0000256" key="5">
    <source>
        <dbReference type="ARBA" id="ARBA00022694"/>
    </source>
</evidence>
<feature type="compositionally biased region" description="Basic and acidic residues" evidence="9">
    <location>
        <begin position="337"/>
        <end position="346"/>
    </location>
</feature>
<keyword evidence="13" id="KW-1185">Reference proteome</keyword>
<dbReference type="Pfam" id="PF00618">
    <property type="entry name" value="RasGEF_N"/>
    <property type="match status" value="1"/>
</dbReference>